<gene>
    <name evidence="3" type="ORF">Q5P01_018491</name>
</gene>
<accession>A0AA88M4J5</accession>
<comment type="caution">
    <text evidence="3">The sequence shown here is derived from an EMBL/GenBank/DDBJ whole genome shotgun (WGS) entry which is preliminary data.</text>
</comment>
<reference evidence="3" key="1">
    <citation type="submission" date="2023-07" db="EMBL/GenBank/DDBJ databases">
        <title>Chromosome-level Genome Assembly of Striped Snakehead (Channa striata).</title>
        <authorList>
            <person name="Liu H."/>
        </authorList>
    </citation>
    <scope>NUCLEOTIDE SEQUENCE</scope>
    <source>
        <strain evidence="3">Gz</strain>
        <tissue evidence="3">Muscle</tissue>
    </source>
</reference>
<dbReference type="Proteomes" id="UP001187415">
    <property type="component" value="Unassembled WGS sequence"/>
</dbReference>
<sequence>MGKILFGIVVAVASFILVDSLTCNLCNFGVVGFCLVPQQQTCNSTNSVCYTAKATFPALPSFVGFSAQGCLDNTTSCNTTITSSFLTVNFTTQTTCCSSNNCNQLNSAVTASTMTVTATVGVAVLASVWGSLL</sequence>
<keyword evidence="4" id="KW-1185">Reference proteome</keyword>
<dbReference type="Pfam" id="PF00021">
    <property type="entry name" value="UPAR_LY6"/>
    <property type="match status" value="1"/>
</dbReference>
<organism evidence="3 4">
    <name type="scientific">Channa striata</name>
    <name type="common">Snakehead murrel</name>
    <name type="synonym">Ophicephalus striatus</name>
    <dbReference type="NCBI Taxonomy" id="64152"/>
    <lineage>
        <taxon>Eukaryota</taxon>
        <taxon>Metazoa</taxon>
        <taxon>Chordata</taxon>
        <taxon>Craniata</taxon>
        <taxon>Vertebrata</taxon>
        <taxon>Euteleostomi</taxon>
        <taxon>Actinopterygii</taxon>
        <taxon>Neopterygii</taxon>
        <taxon>Teleostei</taxon>
        <taxon>Neoteleostei</taxon>
        <taxon>Acanthomorphata</taxon>
        <taxon>Anabantaria</taxon>
        <taxon>Anabantiformes</taxon>
        <taxon>Channoidei</taxon>
        <taxon>Channidae</taxon>
        <taxon>Channa</taxon>
    </lineage>
</organism>
<name>A0AA88M4J5_CHASR</name>
<feature type="chain" id="PRO_5041713852" description="UPAR/Ly6 domain-containing protein" evidence="1">
    <location>
        <begin position="21"/>
        <end position="133"/>
    </location>
</feature>
<protein>
    <recommendedName>
        <fullName evidence="2">UPAR/Ly6 domain-containing protein</fullName>
    </recommendedName>
</protein>
<dbReference type="SUPFAM" id="SSF57302">
    <property type="entry name" value="Snake toxin-like"/>
    <property type="match status" value="1"/>
</dbReference>
<dbReference type="AlphaFoldDB" id="A0AA88M4J5"/>
<dbReference type="EMBL" id="JAUPFM010000014">
    <property type="protein sequence ID" value="KAK2830560.1"/>
    <property type="molecule type" value="Genomic_DNA"/>
</dbReference>
<evidence type="ECO:0000256" key="1">
    <source>
        <dbReference type="SAM" id="SignalP"/>
    </source>
</evidence>
<evidence type="ECO:0000313" key="4">
    <source>
        <dbReference type="Proteomes" id="UP001187415"/>
    </source>
</evidence>
<evidence type="ECO:0000259" key="2">
    <source>
        <dbReference type="Pfam" id="PF00021"/>
    </source>
</evidence>
<feature type="signal peptide" evidence="1">
    <location>
        <begin position="1"/>
        <end position="20"/>
    </location>
</feature>
<evidence type="ECO:0000313" key="3">
    <source>
        <dbReference type="EMBL" id="KAK2830560.1"/>
    </source>
</evidence>
<dbReference type="InterPro" id="IPR045860">
    <property type="entry name" value="Snake_toxin-like_sf"/>
</dbReference>
<keyword evidence="1" id="KW-0732">Signal</keyword>
<dbReference type="InterPro" id="IPR016054">
    <property type="entry name" value="LY6_UPA_recep-like"/>
</dbReference>
<feature type="domain" description="UPAR/Ly6" evidence="2">
    <location>
        <begin position="20"/>
        <end position="104"/>
    </location>
</feature>
<proteinExistence type="predicted"/>
<dbReference type="CDD" id="cd00117">
    <property type="entry name" value="TFP"/>
    <property type="match status" value="1"/>
</dbReference>
<dbReference type="Gene3D" id="2.10.60.10">
    <property type="entry name" value="CD59"/>
    <property type="match status" value="1"/>
</dbReference>